<sequence length="153" mass="17387">MALHCPIPMHCSSSRPQLDLSGAEIQGNFEEKDPTILLPNQSHDIYHLALDIGGSLIKLVYFSRHEDRATDDRKKSCFKERVEVFNDSRRSYPILGGRLHFVKFETMEINECLDYIYSKQLHRGGLDPRGWSSEGQVNENAIVKATGVEHISS</sequence>
<dbReference type="GO" id="GO:0005829">
    <property type="term" value="C:cytosol"/>
    <property type="evidence" value="ECO:0007669"/>
    <property type="project" value="TreeGrafter"/>
</dbReference>
<proteinExistence type="predicted"/>
<protein>
    <recommendedName>
        <fullName evidence="6">Pantothenate kinase</fullName>
    </recommendedName>
</protein>
<organism evidence="4 5">
    <name type="scientific">Coptis chinensis</name>
    <dbReference type="NCBI Taxonomy" id="261450"/>
    <lineage>
        <taxon>Eukaryota</taxon>
        <taxon>Viridiplantae</taxon>
        <taxon>Streptophyta</taxon>
        <taxon>Embryophyta</taxon>
        <taxon>Tracheophyta</taxon>
        <taxon>Spermatophyta</taxon>
        <taxon>Magnoliopsida</taxon>
        <taxon>Ranunculales</taxon>
        <taxon>Ranunculaceae</taxon>
        <taxon>Coptidoideae</taxon>
        <taxon>Coptis</taxon>
    </lineage>
</organism>
<evidence type="ECO:0000256" key="2">
    <source>
        <dbReference type="ARBA" id="ARBA00022840"/>
    </source>
</evidence>
<dbReference type="SUPFAM" id="SSF53067">
    <property type="entry name" value="Actin-like ATPase domain"/>
    <property type="match status" value="1"/>
</dbReference>
<comment type="caution">
    <text evidence="4">The sequence shown here is derived from an EMBL/GenBank/DDBJ whole genome shotgun (WGS) entry which is preliminary data.</text>
</comment>
<dbReference type="InterPro" id="IPR004567">
    <property type="entry name" value="Type_II_PanK"/>
</dbReference>
<evidence type="ECO:0000256" key="3">
    <source>
        <dbReference type="ARBA" id="ARBA00022993"/>
    </source>
</evidence>
<dbReference type="EMBL" id="JADFTS010000003">
    <property type="protein sequence ID" value="KAF9615678.1"/>
    <property type="molecule type" value="Genomic_DNA"/>
</dbReference>
<keyword evidence="3" id="KW-0173">Coenzyme A biosynthesis</keyword>
<dbReference type="Gene3D" id="3.30.420.510">
    <property type="match status" value="1"/>
</dbReference>
<dbReference type="InterPro" id="IPR043129">
    <property type="entry name" value="ATPase_NBD"/>
</dbReference>
<evidence type="ECO:0000313" key="4">
    <source>
        <dbReference type="EMBL" id="KAF9615678.1"/>
    </source>
</evidence>
<name>A0A835IFL4_9MAGN</name>
<reference evidence="4 5" key="1">
    <citation type="submission" date="2020-10" db="EMBL/GenBank/DDBJ databases">
        <title>The Coptis chinensis genome and diversification of protoberbering-type alkaloids.</title>
        <authorList>
            <person name="Wang B."/>
            <person name="Shu S."/>
            <person name="Song C."/>
            <person name="Liu Y."/>
        </authorList>
    </citation>
    <scope>NUCLEOTIDE SEQUENCE [LARGE SCALE GENOMIC DNA]</scope>
    <source>
        <strain evidence="4">HL-2020</strain>
        <tissue evidence="4">Leaf</tissue>
    </source>
</reference>
<evidence type="ECO:0000256" key="1">
    <source>
        <dbReference type="ARBA" id="ARBA00022741"/>
    </source>
</evidence>
<dbReference type="GO" id="GO:0015937">
    <property type="term" value="P:coenzyme A biosynthetic process"/>
    <property type="evidence" value="ECO:0007669"/>
    <property type="project" value="UniProtKB-KW"/>
</dbReference>
<dbReference type="Pfam" id="PF03630">
    <property type="entry name" value="Fumble"/>
    <property type="match status" value="1"/>
</dbReference>
<keyword evidence="2" id="KW-0067">ATP-binding</keyword>
<dbReference type="AlphaFoldDB" id="A0A835IFL4"/>
<keyword evidence="1" id="KW-0547">Nucleotide-binding</keyword>
<evidence type="ECO:0008006" key="6">
    <source>
        <dbReference type="Google" id="ProtNLM"/>
    </source>
</evidence>
<dbReference type="PANTHER" id="PTHR12280:SF20">
    <property type="entry name" value="4'-PHOSPHOPANTETHEINE PHOSPHATASE"/>
    <property type="match status" value="1"/>
</dbReference>
<dbReference type="GO" id="GO:0005524">
    <property type="term" value="F:ATP binding"/>
    <property type="evidence" value="ECO:0007669"/>
    <property type="project" value="UniProtKB-KW"/>
</dbReference>
<dbReference type="PANTHER" id="PTHR12280">
    <property type="entry name" value="PANTOTHENATE KINASE"/>
    <property type="match status" value="1"/>
</dbReference>
<dbReference type="GO" id="GO:0005634">
    <property type="term" value="C:nucleus"/>
    <property type="evidence" value="ECO:0007669"/>
    <property type="project" value="TreeGrafter"/>
</dbReference>
<dbReference type="Proteomes" id="UP000631114">
    <property type="component" value="Unassembled WGS sequence"/>
</dbReference>
<dbReference type="OrthoDB" id="1720241at2759"/>
<accession>A0A835IFL4</accession>
<dbReference type="GO" id="GO:0004594">
    <property type="term" value="F:pantothenate kinase activity"/>
    <property type="evidence" value="ECO:0007669"/>
    <property type="project" value="TreeGrafter"/>
</dbReference>
<keyword evidence="5" id="KW-1185">Reference proteome</keyword>
<evidence type="ECO:0000313" key="5">
    <source>
        <dbReference type="Proteomes" id="UP000631114"/>
    </source>
</evidence>
<gene>
    <name evidence="4" type="ORF">IFM89_026060</name>
</gene>